<proteinExistence type="predicted"/>
<gene>
    <name evidence="2" type="ORF">HQ945_01975</name>
</gene>
<dbReference type="CDD" id="cd04301">
    <property type="entry name" value="NAT_SF"/>
    <property type="match status" value="1"/>
</dbReference>
<dbReference type="AlphaFoldDB" id="A0A849VMG7"/>
<dbReference type="Pfam" id="PF00583">
    <property type="entry name" value="Acetyltransf_1"/>
    <property type="match status" value="1"/>
</dbReference>
<dbReference type="Proteomes" id="UP000550508">
    <property type="component" value="Unassembled WGS sequence"/>
</dbReference>
<dbReference type="GO" id="GO:0016747">
    <property type="term" value="F:acyltransferase activity, transferring groups other than amino-acyl groups"/>
    <property type="evidence" value="ECO:0007669"/>
    <property type="project" value="InterPro"/>
</dbReference>
<dbReference type="Gene3D" id="3.40.630.30">
    <property type="match status" value="1"/>
</dbReference>
<feature type="domain" description="N-acetyltransferase" evidence="1">
    <location>
        <begin position="84"/>
        <end position="220"/>
    </location>
</feature>
<dbReference type="RefSeq" id="WP_051614481.1">
    <property type="nucleotide sequence ID" value="NZ_JABUMX010000001.1"/>
</dbReference>
<dbReference type="InterPro" id="IPR000182">
    <property type="entry name" value="GNAT_dom"/>
</dbReference>
<evidence type="ECO:0000313" key="3">
    <source>
        <dbReference type="Proteomes" id="UP000550508"/>
    </source>
</evidence>
<reference evidence="2 3" key="1">
    <citation type="submission" date="2020-05" db="EMBL/GenBank/DDBJ databases">
        <authorList>
            <person name="Kim M.K."/>
        </authorList>
    </citation>
    <scope>NUCLEOTIDE SEQUENCE [LARGE SCALE GENOMIC DNA]</scope>
    <source>
        <strain evidence="2 3">BT25</strain>
    </source>
</reference>
<comment type="caution">
    <text evidence="2">The sequence shown here is derived from an EMBL/GenBank/DDBJ whole genome shotgun (WGS) entry which is preliminary data.</text>
</comment>
<keyword evidence="2" id="KW-0808">Transferase</keyword>
<dbReference type="EMBL" id="JABUMX010000001">
    <property type="protein sequence ID" value="NTS30009.1"/>
    <property type="molecule type" value="Genomic_DNA"/>
</dbReference>
<name>A0A849VMG7_9HYPH</name>
<dbReference type="SUPFAM" id="SSF55729">
    <property type="entry name" value="Acyl-CoA N-acyltransferases (Nat)"/>
    <property type="match status" value="1"/>
</dbReference>
<keyword evidence="3" id="KW-1185">Reference proteome</keyword>
<organism evidence="2 3">
    <name type="scientific">Phyllobacterium pellucidum</name>
    <dbReference type="NCBI Taxonomy" id="2740464"/>
    <lineage>
        <taxon>Bacteria</taxon>
        <taxon>Pseudomonadati</taxon>
        <taxon>Pseudomonadota</taxon>
        <taxon>Alphaproteobacteria</taxon>
        <taxon>Hyphomicrobiales</taxon>
        <taxon>Phyllobacteriaceae</taxon>
        <taxon>Phyllobacterium</taxon>
    </lineage>
</organism>
<dbReference type="PROSITE" id="PS51186">
    <property type="entry name" value="GNAT"/>
    <property type="match status" value="1"/>
</dbReference>
<evidence type="ECO:0000313" key="2">
    <source>
        <dbReference type="EMBL" id="NTS30009.1"/>
    </source>
</evidence>
<protein>
    <submittedName>
        <fullName evidence="2">GNAT family N-acetyltransferase</fullName>
    </submittedName>
</protein>
<sequence>MANEDDLKADPAIVGIWAKGWALTRQVAAPVFEHGAYRIEVGLPDQKRRHLFPAYSDHVLEHAEAIREPFVFLKVCAPAKTVGLNLPRRWHIGPPGYMMLLSGEMVGQDASLPDGYSFSREELGAGVTLLNILDGGGEIAATGRIAFPGELAVYDRIRTHENHRRRGLGRALMKQLERLSHENGIRHAALVATPEGRALYQTLGWQLHSPYTTVLIPPEA</sequence>
<dbReference type="InterPro" id="IPR016181">
    <property type="entry name" value="Acyl_CoA_acyltransferase"/>
</dbReference>
<evidence type="ECO:0000259" key="1">
    <source>
        <dbReference type="PROSITE" id="PS51186"/>
    </source>
</evidence>
<accession>A0A849VMG7</accession>